<reference evidence="1" key="1">
    <citation type="journal article" date="2016" name="Nat. Genet.">
        <title>A high-quality carrot genome assembly provides new insights into carotenoid accumulation and asterid genome evolution.</title>
        <authorList>
            <person name="Iorizzo M."/>
            <person name="Ellison S."/>
            <person name="Senalik D."/>
            <person name="Zeng P."/>
            <person name="Satapoomin P."/>
            <person name="Huang J."/>
            <person name="Bowman M."/>
            <person name="Iovene M."/>
            <person name="Sanseverino W."/>
            <person name="Cavagnaro P."/>
            <person name="Yildiz M."/>
            <person name="Macko-Podgorni A."/>
            <person name="Moranska E."/>
            <person name="Grzebelus E."/>
            <person name="Grzebelus D."/>
            <person name="Ashrafi H."/>
            <person name="Zheng Z."/>
            <person name="Cheng S."/>
            <person name="Spooner D."/>
            <person name="Van Deynze A."/>
            <person name="Simon P."/>
        </authorList>
    </citation>
    <scope>NUCLEOTIDE SEQUENCE</scope>
    <source>
        <tissue evidence="1">Leaf</tissue>
    </source>
</reference>
<accession>A0AAF1BFN8</accession>
<dbReference type="Proteomes" id="UP000077755">
    <property type="component" value="Chromosome 9"/>
</dbReference>
<name>A0AAF1BFN8_DAUCS</name>
<organism evidence="1 2">
    <name type="scientific">Daucus carota subsp. sativus</name>
    <name type="common">Carrot</name>
    <dbReference type="NCBI Taxonomy" id="79200"/>
    <lineage>
        <taxon>Eukaryota</taxon>
        <taxon>Viridiplantae</taxon>
        <taxon>Streptophyta</taxon>
        <taxon>Embryophyta</taxon>
        <taxon>Tracheophyta</taxon>
        <taxon>Spermatophyta</taxon>
        <taxon>Magnoliopsida</taxon>
        <taxon>eudicotyledons</taxon>
        <taxon>Gunneridae</taxon>
        <taxon>Pentapetalae</taxon>
        <taxon>asterids</taxon>
        <taxon>campanulids</taxon>
        <taxon>Apiales</taxon>
        <taxon>Apiaceae</taxon>
        <taxon>Apioideae</taxon>
        <taxon>Scandiceae</taxon>
        <taxon>Daucinae</taxon>
        <taxon>Daucus</taxon>
        <taxon>Daucus sect. Daucus</taxon>
    </lineage>
</organism>
<sequence>MEENAGIKLREMPATNEYCDDEKSDKILVVNTLKPHMNLDQNDQAFQRLQHGSARDYNEPIYIPLGALSAHSTKSQRPTLSQSTLDFSKISSVEVIRTEAGIAENSSGVSRRGPIIPARSECSPSFCINYLCQPNYMTYTESVCTWILG</sequence>
<keyword evidence="2" id="KW-1185">Reference proteome</keyword>
<dbReference type="AlphaFoldDB" id="A0AAF1BFN8"/>
<gene>
    <name evidence="1" type="ORF">DCAR_0935637</name>
</gene>
<protein>
    <submittedName>
        <fullName evidence="1">Uncharacterized protein</fullName>
    </submittedName>
</protein>
<evidence type="ECO:0000313" key="1">
    <source>
        <dbReference type="EMBL" id="WOH16088.1"/>
    </source>
</evidence>
<evidence type="ECO:0000313" key="2">
    <source>
        <dbReference type="Proteomes" id="UP000077755"/>
    </source>
</evidence>
<proteinExistence type="predicted"/>
<dbReference type="EMBL" id="CP093351">
    <property type="protein sequence ID" value="WOH16088.1"/>
    <property type="molecule type" value="Genomic_DNA"/>
</dbReference>
<reference evidence="1" key="2">
    <citation type="submission" date="2022-03" db="EMBL/GenBank/DDBJ databases">
        <title>Draft title - Genomic analysis of global carrot germplasm unveils the trajectory of domestication and the origin of high carotenoid orange carrot.</title>
        <authorList>
            <person name="Iorizzo M."/>
            <person name="Ellison S."/>
            <person name="Senalik D."/>
            <person name="Macko-Podgorni A."/>
            <person name="Grzebelus D."/>
            <person name="Bostan H."/>
            <person name="Rolling W."/>
            <person name="Curaba J."/>
            <person name="Simon P."/>
        </authorList>
    </citation>
    <scope>NUCLEOTIDE SEQUENCE</scope>
    <source>
        <tissue evidence="1">Leaf</tissue>
    </source>
</reference>